<dbReference type="AlphaFoldDB" id="A0A838ZQ95"/>
<accession>A0A838ZQ95</accession>
<keyword evidence="1" id="KW-0732">Signal</keyword>
<dbReference type="EMBL" id="JACDZE010000001">
    <property type="protein sequence ID" value="MBA5629245.1"/>
    <property type="molecule type" value="Genomic_DNA"/>
</dbReference>
<feature type="chain" id="PRO_5032584890" evidence="1">
    <location>
        <begin position="22"/>
        <end position="319"/>
    </location>
</feature>
<evidence type="ECO:0000313" key="3">
    <source>
        <dbReference type="Proteomes" id="UP000552241"/>
    </source>
</evidence>
<gene>
    <name evidence="2" type="ORF">HU137_05610</name>
</gene>
<feature type="signal peptide" evidence="1">
    <location>
        <begin position="1"/>
        <end position="21"/>
    </location>
</feature>
<protein>
    <submittedName>
        <fullName evidence="2">Type IX secretion system membrane protein PorP/SprF</fullName>
    </submittedName>
</protein>
<name>A0A838ZQ95_9FLAO</name>
<sequence>MKKQNIILTLAIGLISFCGFAQSSLPFDEQYFIMDKFLVNPSFTGATDDIVFRASHRRQWDNMPNGPVTTIASAHANIVDRVGLGVYFMNDHNGNTKTNSFNLSAGYHIPIGDGNKKHPEQKNQFSFGTSLSFAGMHFSGITENPNDPIYNDLETRVYVPYINFGASATYQGWMLGLSVLDIPLSYNDPIVNQYEPSPIFYYGMLGKTINASSQIEIEPMVAYRSNFDEDSRLDVNLRAKAKFEDNAVWLGANYRMDFFNGESQSLSVSPMLGAEIGRLNLGFSYNIGLSDIAFDGSNGFTAVLGYDIENFFKPAPEVD</sequence>
<reference evidence="2 3" key="1">
    <citation type="submission" date="2020-07" db="EMBL/GenBank/DDBJ databases">
        <title>Moheibacter lacus sp. nov., a member of the family Flavobacteriaceae isolated from freshwater lake sediment.</title>
        <authorList>
            <person name="Liu Y."/>
        </authorList>
    </citation>
    <scope>NUCLEOTIDE SEQUENCE [LARGE SCALE GENOMIC DNA]</scope>
    <source>
        <strain evidence="2 3">BDHS18</strain>
    </source>
</reference>
<evidence type="ECO:0000256" key="1">
    <source>
        <dbReference type="SAM" id="SignalP"/>
    </source>
</evidence>
<dbReference type="NCBIfam" id="TIGR03519">
    <property type="entry name" value="T9SS_PorP_fam"/>
    <property type="match status" value="1"/>
</dbReference>
<dbReference type="InterPro" id="IPR019861">
    <property type="entry name" value="PorP/SprF_Bacteroidetes"/>
</dbReference>
<evidence type="ECO:0000313" key="2">
    <source>
        <dbReference type="EMBL" id="MBA5629245.1"/>
    </source>
</evidence>
<dbReference type="RefSeq" id="WP_182042807.1">
    <property type="nucleotide sequence ID" value="NZ_JACDZE010000001.1"/>
</dbReference>
<proteinExistence type="predicted"/>
<organism evidence="2 3">
    <name type="scientific">Moheibacter lacus</name>
    <dbReference type="NCBI Taxonomy" id="2745851"/>
    <lineage>
        <taxon>Bacteria</taxon>
        <taxon>Pseudomonadati</taxon>
        <taxon>Bacteroidota</taxon>
        <taxon>Flavobacteriia</taxon>
        <taxon>Flavobacteriales</taxon>
        <taxon>Weeksellaceae</taxon>
        <taxon>Moheibacter</taxon>
    </lineage>
</organism>
<comment type="caution">
    <text evidence="2">The sequence shown here is derived from an EMBL/GenBank/DDBJ whole genome shotgun (WGS) entry which is preliminary data.</text>
</comment>
<dbReference type="Proteomes" id="UP000552241">
    <property type="component" value="Unassembled WGS sequence"/>
</dbReference>
<keyword evidence="3" id="KW-1185">Reference proteome</keyword>
<dbReference type="Pfam" id="PF11751">
    <property type="entry name" value="PorP_SprF"/>
    <property type="match status" value="1"/>
</dbReference>